<evidence type="ECO:0000259" key="2">
    <source>
        <dbReference type="PROSITE" id="PS50405"/>
    </source>
</evidence>
<reference evidence="3 4" key="1">
    <citation type="submission" date="2020-03" db="EMBL/GenBank/DDBJ databases">
        <title>Roseomonas selenitidurans sp. nov. isolated from urban soil.</title>
        <authorList>
            <person name="Liu H."/>
        </authorList>
    </citation>
    <scope>NUCLEOTIDE SEQUENCE [LARGE SCALE GENOMIC DNA]</scope>
    <source>
        <strain evidence="3 4">BU-1</strain>
    </source>
</reference>
<organism evidence="3 4">
    <name type="scientific">Falsiroseomonas selenitidurans</name>
    <dbReference type="NCBI Taxonomy" id="2716335"/>
    <lineage>
        <taxon>Bacteria</taxon>
        <taxon>Pseudomonadati</taxon>
        <taxon>Pseudomonadota</taxon>
        <taxon>Alphaproteobacteria</taxon>
        <taxon>Acetobacterales</taxon>
        <taxon>Roseomonadaceae</taxon>
        <taxon>Falsiroseomonas</taxon>
    </lineage>
</organism>
<dbReference type="PANTHER" id="PTHR42673">
    <property type="entry name" value="MALEYLACETOACETATE ISOMERASE"/>
    <property type="match status" value="1"/>
</dbReference>
<name>A0ABX1E6A3_9PROT</name>
<sequence length="202" mass="21682">MILIGRNLSPFVRRTAASLNLLGLPYEQRPYSTVDNAAELKEFNPLGRVPALLLDSGEVLVDSTFILDVLDEMAGPDRALVPPAGAPRRAVLAALGLAVGATEKTVALFYETRRPDGLVWPANQEKLSAQALAGFAALDRMALAGPWLIGDRLTQADITMTAGLDFAEMMLPEVFTGRFPALAALRDRANTVPGIGATRWVK</sequence>
<gene>
    <name evidence="3" type="ORF">HEQ75_16645</name>
</gene>
<dbReference type="PANTHER" id="PTHR42673:SF21">
    <property type="entry name" value="GLUTATHIONE S-TRANSFERASE YFCF"/>
    <property type="match status" value="1"/>
</dbReference>
<dbReference type="Gene3D" id="3.40.30.10">
    <property type="entry name" value="Glutaredoxin"/>
    <property type="match status" value="1"/>
</dbReference>
<dbReference type="InterPro" id="IPR010987">
    <property type="entry name" value="Glutathione-S-Trfase_C-like"/>
</dbReference>
<dbReference type="Pfam" id="PF14497">
    <property type="entry name" value="GST_C_3"/>
    <property type="match status" value="1"/>
</dbReference>
<dbReference type="SUPFAM" id="SSF47616">
    <property type="entry name" value="GST C-terminal domain-like"/>
    <property type="match status" value="1"/>
</dbReference>
<dbReference type="InterPro" id="IPR036282">
    <property type="entry name" value="Glutathione-S-Trfase_C_sf"/>
</dbReference>
<dbReference type="Proteomes" id="UP000787635">
    <property type="component" value="Unassembled WGS sequence"/>
</dbReference>
<accession>A0ABX1E6A3</accession>
<dbReference type="PROSITE" id="PS50404">
    <property type="entry name" value="GST_NTER"/>
    <property type="match status" value="1"/>
</dbReference>
<dbReference type="InterPro" id="IPR004046">
    <property type="entry name" value="GST_C"/>
</dbReference>
<dbReference type="InterPro" id="IPR004045">
    <property type="entry name" value="Glutathione_S-Trfase_N"/>
</dbReference>
<dbReference type="SUPFAM" id="SSF52833">
    <property type="entry name" value="Thioredoxin-like"/>
    <property type="match status" value="1"/>
</dbReference>
<evidence type="ECO:0000313" key="3">
    <source>
        <dbReference type="EMBL" id="NKC32496.1"/>
    </source>
</evidence>
<dbReference type="InterPro" id="IPR036249">
    <property type="entry name" value="Thioredoxin-like_sf"/>
</dbReference>
<evidence type="ECO:0000259" key="1">
    <source>
        <dbReference type="PROSITE" id="PS50404"/>
    </source>
</evidence>
<dbReference type="Pfam" id="PF13417">
    <property type="entry name" value="GST_N_3"/>
    <property type="match status" value="1"/>
</dbReference>
<dbReference type="Gene3D" id="1.20.1050.10">
    <property type="match status" value="1"/>
</dbReference>
<dbReference type="SFLD" id="SFLDS00019">
    <property type="entry name" value="Glutathione_Transferase_(cytos"/>
    <property type="match status" value="1"/>
</dbReference>
<keyword evidence="4" id="KW-1185">Reference proteome</keyword>
<feature type="domain" description="GST C-terminal" evidence="2">
    <location>
        <begin position="86"/>
        <end position="202"/>
    </location>
</feature>
<dbReference type="PROSITE" id="PS50405">
    <property type="entry name" value="GST_CTER"/>
    <property type="match status" value="1"/>
</dbReference>
<dbReference type="RefSeq" id="WP_168032656.1">
    <property type="nucleotide sequence ID" value="NZ_JAAVNE010000027.1"/>
</dbReference>
<evidence type="ECO:0000313" key="4">
    <source>
        <dbReference type="Proteomes" id="UP000787635"/>
    </source>
</evidence>
<feature type="domain" description="GST N-terminal" evidence="1">
    <location>
        <begin position="1"/>
        <end position="78"/>
    </location>
</feature>
<comment type="caution">
    <text evidence="3">The sequence shown here is derived from an EMBL/GenBank/DDBJ whole genome shotgun (WGS) entry which is preliminary data.</text>
</comment>
<protein>
    <submittedName>
        <fullName evidence="3">Glutathione S-transferase family protein</fullName>
    </submittedName>
</protein>
<dbReference type="EMBL" id="JAAVNE010000027">
    <property type="protein sequence ID" value="NKC32496.1"/>
    <property type="molecule type" value="Genomic_DNA"/>
</dbReference>
<proteinExistence type="predicted"/>
<dbReference type="InterPro" id="IPR040079">
    <property type="entry name" value="Glutathione_S-Trfase"/>
</dbReference>